<keyword evidence="4" id="KW-1185">Reference proteome</keyword>
<organism evidence="3 5">
    <name type="scientific">Pseudoalteromonas citrea</name>
    <dbReference type="NCBI Taxonomy" id="43655"/>
    <lineage>
        <taxon>Bacteria</taxon>
        <taxon>Pseudomonadati</taxon>
        <taxon>Pseudomonadota</taxon>
        <taxon>Gammaproteobacteria</taxon>
        <taxon>Alteromonadales</taxon>
        <taxon>Pseudoalteromonadaceae</taxon>
        <taxon>Pseudoalteromonas</taxon>
    </lineage>
</organism>
<accession>A0A5S3XTJ6</accession>
<dbReference type="OrthoDB" id="6307636at2"/>
<reference evidence="4 5" key="1">
    <citation type="submission" date="2017-12" db="EMBL/GenBank/DDBJ databases">
        <authorList>
            <person name="Paulsen S."/>
            <person name="Gram L.K."/>
        </authorList>
    </citation>
    <scope>NUCLEOTIDE SEQUENCE [LARGE SCALE GENOMIC DNA]</scope>
    <source>
        <strain evidence="3 5">S2231</strain>
        <strain evidence="2 4">S2233</strain>
    </source>
</reference>
<feature type="signal peptide" evidence="1">
    <location>
        <begin position="1"/>
        <end position="19"/>
    </location>
</feature>
<dbReference type="Proteomes" id="UP000305730">
    <property type="component" value="Unassembled WGS sequence"/>
</dbReference>
<dbReference type="Proteomes" id="UP000307706">
    <property type="component" value="Unassembled WGS sequence"/>
</dbReference>
<dbReference type="EMBL" id="PNCL01000015">
    <property type="protein sequence ID" value="TMP61709.1"/>
    <property type="molecule type" value="Genomic_DNA"/>
</dbReference>
<proteinExistence type="predicted"/>
<comment type="caution">
    <text evidence="3">The sequence shown here is derived from an EMBL/GenBank/DDBJ whole genome shotgun (WGS) entry which is preliminary data.</text>
</comment>
<evidence type="ECO:0000256" key="1">
    <source>
        <dbReference type="SAM" id="SignalP"/>
    </source>
</evidence>
<gene>
    <name evidence="3" type="ORF">CWB96_03430</name>
    <name evidence="2" type="ORF">CWB97_09815</name>
</gene>
<sequence>MKYLSSVFVAACVSNSALAGVIYDQDSQSNRVSTYTHGPVSKVEVVTSNSRYFQGFYETQGVGAECSHVAIFDDVAGYKIGDLNISDVAFYGEVPEGNIHNAKSLRLTCQVDGVDYVVHHKVPGAPKVTLESNVVASQWQPIFGRTPGHYKDVKYSASVFIDNQAGDGQCYVVDQVGKMPKALPLHPEVIQFNTNHFTMDGAAYYDAYRPFLVKMIFCSNAGGTTILGDEWTFSQSQEGKISHEIWFNYR</sequence>
<evidence type="ECO:0000313" key="4">
    <source>
        <dbReference type="Proteomes" id="UP000305730"/>
    </source>
</evidence>
<dbReference type="EMBL" id="PNCK01000032">
    <property type="protein sequence ID" value="TMP43168.1"/>
    <property type="molecule type" value="Genomic_DNA"/>
</dbReference>
<keyword evidence="1" id="KW-0732">Signal</keyword>
<evidence type="ECO:0000313" key="3">
    <source>
        <dbReference type="EMBL" id="TMP61709.1"/>
    </source>
</evidence>
<evidence type="ECO:0000313" key="5">
    <source>
        <dbReference type="Proteomes" id="UP000307706"/>
    </source>
</evidence>
<reference evidence="4 5" key="2">
    <citation type="submission" date="2019-06" db="EMBL/GenBank/DDBJ databases">
        <title>Co-occurence of chitin degradation, pigmentation and bioactivity in marine Pseudoalteromonas.</title>
        <authorList>
            <person name="Sonnenschein E.C."/>
            <person name="Bech P.K."/>
        </authorList>
    </citation>
    <scope>NUCLEOTIDE SEQUENCE [LARGE SCALE GENOMIC DNA]</scope>
    <source>
        <strain evidence="5">S2231</strain>
        <strain evidence="4">S2233</strain>
    </source>
</reference>
<evidence type="ECO:0008006" key="6">
    <source>
        <dbReference type="Google" id="ProtNLM"/>
    </source>
</evidence>
<dbReference type="AlphaFoldDB" id="A0A5S3XTJ6"/>
<protein>
    <recommendedName>
        <fullName evidence="6">DUF4360 domain-containing protein</fullName>
    </recommendedName>
</protein>
<evidence type="ECO:0000313" key="2">
    <source>
        <dbReference type="EMBL" id="TMP43168.1"/>
    </source>
</evidence>
<reference evidence="3" key="3">
    <citation type="submission" date="2019-09" db="EMBL/GenBank/DDBJ databases">
        <title>Co-occurence of chitin degradation, pigmentation and bioactivity in marine Pseudoalteromonas.</title>
        <authorList>
            <person name="Sonnenschein E.C."/>
            <person name="Bech P.K."/>
        </authorList>
    </citation>
    <scope>NUCLEOTIDE SEQUENCE</scope>
    <source>
        <strain evidence="3">S2231</strain>
        <strain evidence="2">S2233</strain>
    </source>
</reference>
<name>A0A5S3XTJ6_9GAMM</name>
<feature type="chain" id="PRO_5024361284" description="DUF4360 domain-containing protein" evidence="1">
    <location>
        <begin position="20"/>
        <end position="250"/>
    </location>
</feature>
<dbReference type="RefSeq" id="WP_138596852.1">
    <property type="nucleotide sequence ID" value="NZ_PNCK01000032.1"/>
</dbReference>